<dbReference type="EMBL" id="JAAVTX010000001">
    <property type="protein sequence ID" value="NKE43320.1"/>
    <property type="molecule type" value="Genomic_DNA"/>
</dbReference>
<comment type="caution">
    <text evidence="1">The sequence shown here is derived from an EMBL/GenBank/DDBJ whole genome shotgun (WGS) entry which is preliminary data.</text>
</comment>
<sequence>MLRVAAPTAAPPASLARLRPARGDFAALLAEGLPAAGGMTSNAAVGAGALLAIQGGDGQEPRRRHRRPARDVANQALALLRELQRALLLADPGALPMARIEAAAAEAEDLAREGGEAARLCGPLALRLRVELAKREAAAGA</sequence>
<gene>
    <name evidence="1" type="ORF">HB662_00920</name>
</gene>
<evidence type="ECO:0000313" key="1">
    <source>
        <dbReference type="EMBL" id="NKE43320.1"/>
    </source>
</evidence>
<dbReference type="Proteomes" id="UP000765160">
    <property type="component" value="Unassembled WGS sequence"/>
</dbReference>
<proteinExistence type="predicted"/>
<protein>
    <recommendedName>
        <fullName evidence="3">Cyclodeaminase/cyclohydrolase domain-containing protein</fullName>
    </recommendedName>
</protein>
<keyword evidence="2" id="KW-1185">Reference proteome</keyword>
<accession>A0ABX1ES25</accession>
<dbReference type="Pfam" id="PF10768">
    <property type="entry name" value="FliX"/>
    <property type="match status" value="1"/>
</dbReference>
<organism evidence="1 2">
    <name type="scientific">Falsiroseomonas frigidaquae</name>
    <dbReference type="NCBI Taxonomy" id="487318"/>
    <lineage>
        <taxon>Bacteria</taxon>
        <taxon>Pseudomonadati</taxon>
        <taxon>Pseudomonadota</taxon>
        <taxon>Alphaproteobacteria</taxon>
        <taxon>Acetobacterales</taxon>
        <taxon>Roseomonadaceae</taxon>
        <taxon>Falsiroseomonas</taxon>
    </lineage>
</organism>
<dbReference type="RefSeq" id="WP_168046238.1">
    <property type="nucleotide sequence ID" value="NZ_JAATJR010000001.1"/>
</dbReference>
<evidence type="ECO:0000313" key="2">
    <source>
        <dbReference type="Proteomes" id="UP000765160"/>
    </source>
</evidence>
<dbReference type="InterPro" id="IPR019704">
    <property type="entry name" value="Flagellar_assmbl_FliX_class2"/>
</dbReference>
<reference evidence="1 2" key="1">
    <citation type="submission" date="2020-03" db="EMBL/GenBank/DDBJ databases">
        <title>Roseomonas selenitidurans sp. nov. isolated from soil.</title>
        <authorList>
            <person name="Liu H."/>
        </authorList>
    </citation>
    <scope>NUCLEOTIDE SEQUENCE [LARGE SCALE GENOMIC DNA]</scope>
    <source>
        <strain evidence="1 2">JCM 15073</strain>
    </source>
</reference>
<evidence type="ECO:0008006" key="3">
    <source>
        <dbReference type="Google" id="ProtNLM"/>
    </source>
</evidence>
<name>A0ABX1ES25_9PROT</name>